<dbReference type="InterPro" id="IPR027417">
    <property type="entry name" value="P-loop_NTPase"/>
</dbReference>
<dbReference type="EMBL" id="WKFB01000006">
    <property type="protein sequence ID" value="KAF6739421.1"/>
    <property type="molecule type" value="Genomic_DNA"/>
</dbReference>
<evidence type="ECO:0000259" key="4">
    <source>
        <dbReference type="PROSITE" id="PS51720"/>
    </source>
</evidence>
<proteinExistence type="inferred from homology"/>
<accession>A0A834L2T1</accession>
<feature type="domain" description="AIG1-type G" evidence="4">
    <location>
        <begin position="52"/>
        <end position="116"/>
    </location>
</feature>
<dbReference type="PANTHER" id="PTHR10903:SF112">
    <property type="entry name" value="SI:CH211-113E8.5"/>
    <property type="match status" value="1"/>
</dbReference>
<dbReference type="Pfam" id="PF04548">
    <property type="entry name" value="AIG1"/>
    <property type="match status" value="1"/>
</dbReference>
<dbReference type="GO" id="GO:0005525">
    <property type="term" value="F:GTP binding"/>
    <property type="evidence" value="ECO:0007669"/>
    <property type="project" value="UniProtKB-KW"/>
</dbReference>
<protein>
    <submittedName>
        <fullName evidence="5">GTPase IMAP family member 4</fullName>
    </submittedName>
</protein>
<comment type="similarity">
    <text evidence="1">Belongs to the TRAFAC class TrmE-Era-EngA-EngB-Septin-like GTPase superfamily. AIG1/Toc34/Toc159-like paraseptin GTPase family. IAN subfamily.</text>
</comment>
<dbReference type="AlphaFoldDB" id="A0A834L2T1"/>
<keyword evidence="3" id="KW-0342">GTP-binding</keyword>
<evidence type="ECO:0000313" key="6">
    <source>
        <dbReference type="Proteomes" id="UP000646548"/>
    </source>
</evidence>
<reference evidence="5" key="1">
    <citation type="journal article" name="BMC Genomics">
        <title>Long-read sequencing and de novo genome assembly of marine medaka (Oryzias melastigma).</title>
        <authorList>
            <person name="Liang P."/>
            <person name="Saqib H.S.A."/>
            <person name="Ni X."/>
            <person name="Shen Y."/>
        </authorList>
    </citation>
    <scope>NUCLEOTIDE SEQUENCE</scope>
    <source>
        <strain evidence="5">Bigg-433</strain>
    </source>
</reference>
<organism evidence="5 6">
    <name type="scientific">Oryzias melastigma</name>
    <name type="common">Marine medaka</name>
    <dbReference type="NCBI Taxonomy" id="30732"/>
    <lineage>
        <taxon>Eukaryota</taxon>
        <taxon>Metazoa</taxon>
        <taxon>Chordata</taxon>
        <taxon>Craniata</taxon>
        <taxon>Vertebrata</taxon>
        <taxon>Euteleostomi</taxon>
        <taxon>Actinopterygii</taxon>
        <taxon>Neopterygii</taxon>
        <taxon>Teleostei</taxon>
        <taxon>Neoteleostei</taxon>
        <taxon>Acanthomorphata</taxon>
        <taxon>Ovalentaria</taxon>
        <taxon>Atherinomorphae</taxon>
        <taxon>Beloniformes</taxon>
        <taxon>Adrianichthyidae</taxon>
        <taxon>Oryziinae</taxon>
        <taxon>Oryzias</taxon>
    </lineage>
</organism>
<dbReference type="InterPro" id="IPR045058">
    <property type="entry name" value="GIMA/IAN/Toc"/>
</dbReference>
<sequence>MCRRENPPKSKEKTCFCQDLNGKIPFKAAPPAALALRLQSGSSAHADSMDANGELRMVMVGKTGTGKSATGNSILGQQCFHSKCSAASLTVTCSMKSGVVEGQQVSVIDTPGLFDT</sequence>
<dbReference type="InterPro" id="IPR006703">
    <property type="entry name" value="G_AIG1"/>
</dbReference>
<evidence type="ECO:0000256" key="3">
    <source>
        <dbReference type="ARBA" id="ARBA00023134"/>
    </source>
</evidence>
<dbReference type="PROSITE" id="PS51720">
    <property type="entry name" value="G_AIG1"/>
    <property type="match status" value="1"/>
</dbReference>
<dbReference type="SUPFAM" id="SSF52540">
    <property type="entry name" value="P-loop containing nucleoside triphosphate hydrolases"/>
    <property type="match status" value="1"/>
</dbReference>
<dbReference type="Gene3D" id="3.40.50.300">
    <property type="entry name" value="P-loop containing nucleotide triphosphate hydrolases"/>
    <property type="match status" value="1"/>
</dbReference>
<evidence type="ECO:0000256" key="1">
    <source>
        <dbReference type="ARBA" id="ARBA00008535"/>
    </source>
</evidence>
<gene>
    <name evidence="5" type="ORF">FQA47_018248</name>
</gene>
<comment type="caution">
    <text evidence="5">The sequence shown here is derived from an EMBL/GenBank/DDBJ whole genome shotgun (WGS) entry which is preliminary data.</text>
</comment>
<dbReference type="Proteomes" id="UP000646548">
    <property type="component" value="Unassembled WGS sequence"/>
</dbReference>
<keyword evidence="2" id="KW-0547">Nucleotide-binding</keyword>
<dbReference type="PANTHER" id="PTHR10903">
    <property type="entry name" value="GTPASE, IMAP FAMILY MEMBER-RELATED"/>
    <property type="match status" value="1"/>
</dbReference>
<name>A0A834L2T1_ORYME</name>
<evidence type="ECO:0000256" key="2">
    <source>
        <dbReference type="ARBA" id="ARBA00022741"/>
    </source>
</evidence>
<evidence type="ECO:0000313" key="5">
    <source>
        <dbReference type="EMBL" id="KAF6739421.1"/>
    </source>
</evidence>